<reference evidence="1 2" key="1">
    <citation type="submission" date="2024-01" db="EMBL/GenBank/DDBJ databases">
        <title>The complete chloroplast genome sequence of Lithospermum erythrorhizon: insights into the phylogenetic relationship among Boraginaceae species and the maternal lineages of purple gromwells.</title>
        <authorList>
            <person name="Okada T."/>
            <person name="Watanabe K."/>
        </authorList>
    </citation>
    <scope>NUCLEOTIDE SEQUENCE [LARGE SCALE GENOMIC DNA]</scope>
</reference>
<dbReference type="Proteomes" id="UP001454036">
    <property type="component" value="Unassembled WGS sequence"/>
</dbReference>
<evidence type="ECO:0000313" key="1">
    <source>
        <dbReference type="EMBL" id="GAA0139641.1"/>
    </source>
</evidence>
<keyword evidence="2" id="KW-1185">Reference proteome</keyword>
<sequence>MDMMEIDSKLLSPSETTNECFNLSAESPHFVKRKRINQELNYPKRKKQKNTGEFMIVCDNLNVGHVMGVEALSELENPGDVERVVDGSLFLELPVEIPSIVAENPLVHYLQGREFAEDTIDDFKIGVAILLDVPVEHVFEIDVITESDMSNEIHVDVNVDDYQLGFMESALDGDFPFDP</sequence>
<comment type="caution">
    <text evidence="1">The sequence shown here is derived from an EMBL/GenBank/DDBJ whole genome shotgun (WGS) entry which is preliminary data.</text>
</comment>
<proteinExistence type="predicted"/>
<accession>A0AAV3NM94</accession>
<dbReference type="AlphaFoldDB" id="A0AAV3NM94"/>
<organism evidence="1 2">
    <name type="scientific">Lithospermum erythrorhizon</name>
    <name type="common">Purple gromwell</name>
    <name type="synonym">Lithospermum officinale var. erythrorhizon</name>
    <dbReference type="NCBI Taxonomy" id="34254"/>
    <lineage>
        <taxon>Eukaryota</taxon>
        <taxon>Viridiplantae</taxon>
        <taxon>Streptophyta</taxon>
        <taxon>Embryophyta</taxon>
        <taxon>Tracheophyta</taxon>
        <taxon>Spermatophyta</taxon>
        <taxon>Magnoliopsida</taxon>
        <taxon>eudicotyledons</taxon>
        <taxon>Gunneridae</taxon>
        <taxon>Pentapetalae</taxon>
        <taxon>asterids</taxon>
        <taxon>lamiids</taxon>
        <taxon>Boraginales</taxon>
        <taxon>Boraginaceae</taxon>
        <taxon>Boraginoideae</taxon>
        <taxon>Lithospermeae</taxon>
        <taxon>Lithospermum</taxon>
    </lineage>
</organism>
<gene>
    <name evidence="1" type="ORF">LIER_01145</name>
</gene>
<name>A0AAV3NM94_LITER</name>
<evidence type="ECO:0000313" key="2">
    <source>
        <dbReference type="Proteomes" id="UP001454036"/>
    </source>
</evidence>
<protein>
    <submittedName>
        <fullName evidence="1">Uncharacterized protein</fullName>
    </submittedName>
</protein>
<dbReference type="EMBL" id="BAABME010000106">
    <property type="protein sequence ID" value="GAA0139641.1"/>
    <property type="molecule type" value="Genomic_DNA"/>
</dbReference>